<evidence type="ECO:0000313" key="6">
    <source>
        <dbReference type="EMBL" id="SEP44193.1"/>
    </source>
</evidence>
<dbReference type="SUPFAM" id="SSF52743">
    <property type="entry name" value="Subtilisin-like"/>
    <property type="match status" value="1"/>
</dbReference>
<keyword evidence="1" id="KW-0645">Protease</keyword>
<protein>
    <submittedName>
        <fullName evidence="6">Proprotein convertase P-domain-containing protein</fullName>
    </submittedName>
</protein>
<dbReference type="Gene3D" id="2.60.120.260">
    <property type="entry name" value="Galactose-binding domain-like"/>
    <property type="match status" value="1"/>
</dbReference>
<dbReference type="GO" id="GO:0005737">
    <property type="term" value="C:cytoplasm"/>
    <property type="evidence" value="ECO:0007669"/>
    <property type="project" value="UniProtKB-ARBA"/>
</dbReference>
<feature type="compositionally biased region" description="Polar residues" evidence="4">
    <location>
        <begin position="1"/>
        <end position="11"/>
    </location>
</feature>
<name>A0A1H8XWR2_9PSEU</name>
<dbReference type="SUPFAM" id="SSF49785">
    <property type="entry name" value="Galactose-binding domain-like"/>
    <property type="match status" value="1"/>
</dbReference>
<accession>A0A1H8XWR2</accession>
<dbReference type="AlphaFoldDB" id="A0A1H8XWR2"/>
<dbReference type="InterPro" id="IPR008979">
    <property type="entry name" value="Galactose-bd-like_sf"/>
</dbReference>
<dbReference type="InterPro" id="IPR000209">
    <property type="entry name" value="Peptidase_S8/S53_dom"/>
</dbReference>
<evidence type="ECO:0000256" key="2">
    <source>
        <dbReference type="ARBA" id="ARBA00022801"/>
    </source>
</evidence>
<evidence type="ECO:0000256" key="3">
    <source>
        <dbReference type="ARBA" id="ARBA00022825"/>
    </source>
</evidence>
<dbReference type="InterPro" id="IPR015500">
    <property type="entry name" value="Peptidase_S8_subtilisin-rel"/>
</dbReference>
<evidence type="ECO:0000256" key="4">
    <source>
        <dbReference type="SAM" id="MobiDB-lite"/>
    </source>
</evidence>
<sequence>MRRSRSTQAASTERPRRDTRSRAAVLAAGAAALLAALGVAAPPAGAATPSTSDTFSANASSQIAALQAVKTGQTAVESKMDSRLLVEQKLQSKRLSASAVPALKAGDVSAAGTALVDIRATKVTDGLVSDLRKAGAGIRSRSDREASIRAEVPLSALPAIAARTDVKRVETADQAITAREVEHPAAPGKAAPAETKQQKSARIEGALKQALAAKGQRSAAATTITSEGDRAHNADIARQQFGVTGTGVKACALSDGVDSLAVSQAKGELPPNVDVPAGQAGSGDEGTAMLEILHDLAPNAALGFASAFQSDAGFADNIRTLRFQSHCDVIVDDVIYFAESPFQDGMIAQAVNDVTADGALYFSSAGNEGNVADGTSAHWEGDFADSGKTVGKFAGTAHNFAGAGGDQVFEPLSDASSAGVPVTLHWSDPLGAASDDYDLYLLDAAGNVVSFSQNVQNGTQDPFEILSTPLFGGTGLRLAVVKFSGAGRYLSITAFNGRFRDSADGLKAYSTPGAVVGHSSARTAFAVAAAPAGAAFGRPLEPGDPANPAGPFPAAFSGASKAERFSSDGPRRMFYEADGTPITPGNVSSTGGEVRGKPEITAADGVRTSVSGFDPFFGTSAAAPHAAGIAALVLSGNPGLSSSDVRDAFLNTAVDIEAPGTDNLTGAGVILADKVLAYTGATPQPYAQAQPPTVKAAGGGSSLNPGDTAKVTLPVTNIGDGTASSTSVVLTSPTPGVTITPRVKAYGTISPGQTGVNDFTVTVPASQQLGVPVVLSAKVSFVGSLSPITSTFPLGVGTPSPVAQTFAYTGPAVAIPDNSPLGASVPLVVSGVGPASKVSVSIDGTTCTTTEGATTVGLDHTYVADLTSTLVSPSGATATLLQRSGSSANNLCQVVFDDSAAKPFSSVTSLDAPFTGTYKPVNAQTGLNGLGPADGTWTFKATDSAAGDTGSIRSVSLHVNGFVGAGPAPGQAAAVHPSVTTGPVHPVNALA</sequence>
<dbReference type="PROSITE" id="PS51829">
    <property type="entry name" value="P_HOMO_B"/>
    <property type="match status" value="1"/>
</dbReference>
<dbReference type="GO" id="GO:0004252">
    <property type="term" value="F:serine-type endopeptidase activity"/>
    <property type="evidence" value="ECO:0007669"/>
    <property type="project" value="InterPro"/>
</dbReference>
<dbReference type="InterPro" id="IPR036852">
    <property type="entry name" value="Peptidase_S8/S53_dom_sf"/>
</dbReference>
<evidence type="ECO:0000256" key="1">
    <source>
        <dbReference type="ARBA" id="ARBA00022670"/>
    </source>
</evidence>
<feature type="region of interest" description="Disordered" evidence="4">
    <location>
        <begin position="1"/>
        <end position="22"/>
    </location>
</feature>
<evidence type="ECO:0000259" key="5">
    <source>
        <dbReference type="PROSITE" id="PS51829"/>
    </source>
</evidence>
<dbReference type="InterPro" id="IPR002884">
    <property type="entry name" value="P_dom"/>
</dbReference>
<dbReference type="GO" id="GO:0012505">
    <property type="term" value="C:endomembrane system"/>
    <property type="evidence" value="ECO:0007669"/>
    <property type="project" value="UniProtKB-ARBA"/>
</dbReference>
<proteinExistence type="predicted"/>
<dbReference type="GO" id="GO:0016020">
    <property type="term" value="C:membrane"/>
    <property type="evidence" value="ECO:0007669"/>
    <property type="project" value="TreeGrafter"/>
</dbReference>
<dbReference type="InterPro" id="IPR023828">
    <property type="entry name" value="Peptidase_S8_Ser-AS"/>
</dbReference>
<dbReference type="Pfam" id="PF01483">
    <property type="entry name" value="P_proprotein"/>
    <property type="match status" value="1"/>
</dbReference>
<dbReference type="EMBL" id="FOEF01000009">
    <property type="protein sequence ID" value="SEP44193.1"/>
    <property type="molecule type" value="Genomic_DNA"/>
</dbReference>
<evidence type="ECO:0000313" key="7">
    <source>
        <dbReference type="Proteomes" id="UP000198582"/>
    </source>
</evidence>
<dbReference type="Proteomes" id="UP000198582">
    <property type="component" value="Unassembled WGS sequence"/>
</dbReference>
<dbReference type="PANTHER" id="PTHR42884:SF14">
    <property type="entry name" value="NEUROENDOCRINE CONVERTASE 1"/>
    <property type="match status" value="1"/>
</dbReference>
<reference evidence="7" key="1">
    <citation type="submission" date="2016-10" db="EMBL/GenBank/DDBJ databases">
        <authorList>
            <person name="Varghese N."/>
            <person name="Submissions S."/>
        </authorList>
    </citation>
    <scope>NUCLEOTIDE SEQUENCE [LARGE SCALE GENOMIC DNA]</scope>
    <source>
        <strain evidence="7">DSM 44993</strain>
    </source>
</reference>
<keyword evidence="3" id="KW-0720">Serine protease</keyword>
<keyword evidence="7" id="KW-1185">Reference proteome</keyword>
<dbReference type="PANTHER" id="PTHR42884">
    <property type="entry name" value="PROPROTEIN CONVERTASE SUBTILISIN/KEXIN-RELATED"/>
    <property type="match status" value="1"/>
</dbReference>
<dbReference type="STRING" id="394193.SAMN04489732_109188"/>
<dbReference type="PROSITE" id="PS00138">
    <property type="entry name" value="SUBTILASE_SER"/>
    <property type="match status" value="1"/>
</dbReference>
<dbReference type="Pfam" id="PF00082">
    <property type="entry name" value="Peptidase_S8"/>
    <property type="match status" value="1"/>
</dbReference>
<keyword evidence="2" id="KW-0378">Hydrolase</keyword>
<dbReference type="PRINTS" id="PR00723">
    <property type="entry name" value="SUBTILISIN"/>
</dbReference>
<dbReference type="GO" id="GO:0016485">
    <property type="term" value="P:protein processing"/>
    <property type="evidence" value="ECO:0007669"/>
    <property type="project" value="TreeGrafter"/>
</dbReference>
<dbReference type="Gene3D" id="3.40.50.200">
    <property type="entry name" value="Peptidase S8/S53 domain"/>
    <property type="match status" value="2"/>
</dbReference>
<gene>
    <name evidence="6" type="ORF">SAMN04489732_109188</name>
</gene>
<organism evidence="6 7">
    <name type="scientific">Amycolatopsis saalfeldensis</name>
    <dbReference type="NCBI Taxonomy" id="394193"/>
    <lineage>
        <taxon>Bacteria</taxon>
        <taxon>Bacillati</taxon>
        <taxon>Actinomycetota</taxon>
        <taxon>Actinomycetes</taxon>
        <taxon>Pseudonocardiales</taxon>
        <taxon>Pseudonocardiaceae</taxon>
        <taxon>Amycolatopsis</taxon>
    </lineage>
</organism>
<feature type="domain" description="P/Homo B" evidence="5">
    <location>
        <begin position="801"/>
        <end position="965"/>
    </location>
</feature>